<organism evidence="5 6">
    <name type="scientific">Phytophthora citrophthora</name>
    <dbReference type="NCBI Taxonomy" id="4793"/>
    <lineage>
        <taxon>Eukaryota</taxon>
        <taxon>Sar</taxon>
        <taxon>Stramenopiles</taxon>
        <taxon>Oomycota</taxon>
        <taxon>Peronosporomycetes</taxon>
        <taxon>Peronosporales</taxon>
        <taxon>Peronosporaceae</taxon>
        <taxon>Phytophthora</taxon>
    </lineage>
</organism>
<dbReference type="InterPro" id="IPR001357">
    <property type="entry name" value="BRCT_dom"/>
</dbReference>
<feature type="region of interest" description="Disordered" evidence="3">
    <location>
        <begin position="426"/>
        <end position="447"/>
    </location>
</feature>
<evidence type="ECO:0000313" key="5">
    <source>
        <dbReference type="EMBL" id="KAK1945406.1"/>
    </source>
</evidence>
<evidence type="ECO:0000259" key="4">
    <source>
        <dbReference type="PROSITE" id="PS50172"/>
    </source>
</evidence>
<dbReference type="Gene3D" id="3.40.50.10190">
    <property type="entry name" value="BRCT domain"/>
    <property type="match status" value="1"/>
</dbReference>
<gene>
    <name evidence="5" type="ORF">P3T76_002454</name>
</gene>
<keyword evidence="6" id="KW-1185">Reference proteome</keyword>
<feature type="domain" description="BRCT" evidence="4">
    <location>
        <begin position="21"/>
        <end position="102"/>
    </location>
</feature>
<feature type="region of interest" description="Disordered" evidence="3">
    <location>
        <begin position="206"/>
        <end position="375"/>
    </location>
</feature>
<comment type="caution">
    <text evidence="5">The sequence shown here is derived from an EMBL/GenBank/DDBJ whole genome shotgun (WGS) entry which is preliminary data.</text>
</comment>
<sequence length="545" mass="60392">MVGTTTLADHLQGLTLSSFQAVSSMFQGLAFYLAPTLSSEEKEELKRLISQNEGLVSDTPKGATQLVAYDTLDARSRNQISTDFIKDSVAFRALQDPAKYSGKIFTAEIKLHRTGKPGGRLQYTLEDDARMLHFARMRDWEAMASVKTWEIAEGVGVTSHSAESMKERFCQQLMMKTPVEQRILMTKAAVGFYVVSGATTRARLLEQEDEDEQEVQRQKSSPSARSRSTLTGFSTVEATERPRSTTTEAEEVEAPVKEVEGQKPSRRRTRSRKQTTPLQISQRIRSNDGDSSENITPPRPVSTSQPSSVTRAELVVPATATPTTPASQVVSARSDPGTGTQITEKQQKRKRDKLSSRIPSQESQTVKSDPDQGREVGGVYFTSAWATTVNDRSKRRLLQRFFACPSGVESSSSEQMDDTSVSAFEGGDNSENIIDPQQPEAQEATEEEADAILCQLQLDTHQDLESVLHALYYFSGDVEKAKRFLRRVSPPDIWCSEDDLLLTNLLTEDKTDLSSVGESLASGNFVSLQEPRDLAALLKRVNFLK</sequence>
<dbReference type="EMBL" id="JASMQC010000004">
    <property type="protein sequence ID" value="KAK1945406.1"/>
    <property type="molecule type" value="Genomic_DNA"/>
</dbReference>
<evidence type="ECO:0000313" key="6">
    <source>
        <dbReference type="Proteomes" id="UP001259832"/>
    </source>
</evidence>
<keyword evidence="2" id="KW-0539">Nucleus</keyword>
<dbReference type="Pfam" id="PF16589">
    <property type="entry name" value="BRCT_2"/>
    <property type="match status" value="1"/>
</dbReference>
<evidence type="ECO:0000256" key="3">
    <source>
        <dbReference type="SAM" id="MobiDB-lite"/>
    </source>
</evidence>
<evidence type="ECO:0000256" key="1">
    <source>
        <dbReference type="ARBA" id="ARBA00004123"/>
    </source>
</evidence>
<dbReference type="InterPro" id="IPR036420">
    <property type="entry name" value="BRCT_dom_sf"/>
</dbReference>
<dbReference type="Proteomes" id="UP001259832">
    <property type="component" value="Unassembled WGS sequence"/>
</dbReference>
<dbReference type="Gene3D" id="1.10.10.60">
    <property type="entry name" value="Homeodomain-like"/>
    <property type="match status" value="1"/>
</dbReference>
<proteinExistence type="predicted"/>
<dbReference type="GO" id="GO:0070187">
    <property type="term" value="C:shelterin complex"/>
    <property type="evidence" value="ECO:0007669"/>
    <property type="project" value="TreeGrafter"/>
</dbReference>
<dbReference type="PANTHER" id="PTHR16466:SF6">
    <property type="entry name" value="TELOMERIC REPEAT-BINDING FACTOR 2-INTERACTING PROTEIN 1"/>
    <property type="match status" value="1"/>
</dbReference>
<dbReference type="PANTHER" id="PTHR16466">
    <property type="entry name" value="TELOMERE REPEAT-BINDING FACTOR 2-INTERACTING PROTEIN 1"/>
    <property type="match status" value="1"/>
</dbReference>
<comment type="subcellular location">
    <subcellularLocation>
        <location evidence="1">Nucleus</location>
    </subcellularLocation>
</comment>
<feature type="compositionally biased region" description="Polar residues" evidence="3">
    <location>
        <begin position="327"/>
        <end position="344"/>
    </location>
</feature>
<evidence type="ECO:0000256" key="2">
    <source>
        <dbReference type="ARBA" id="ARBA00023242"/>
    </source>
</evidence>
<dbReference type="PROSITE" id="PS50172">
    <property type="entry name" value="BRCT"/>
    <property type="match status" value="1"/>
</dbReference>
<dbReference type="GO" id="GO:0042162">
    <property type="term" value="F:telomeric DNA binding"/>
    <property type="evidence" value="ECO:0007669"/>
    <property type="project" value="TreeGrafter"/>
</dbReference>
<feature type="compositionally biased region" description="Polar residues" evidence="3">
    <location>
        <begin position="357"/>
        <end position="367"/>
    </location>
</feature>
<dbReference type="GO" id="GO:0010833">
    <property type="term" value="P:telomere maintenance via telomere lengthening"/>
    <property type="evidence" value="ECO:0007669"/>
    <property type="project" value="TreeGrafter"/>
</dbReference>
<name>A0AAD9GWL0_9STRA</name>
<dbReference type="GO" id="GO:0031848">
    <property type="term" value="P:protection from non-homologous end joining at telomere"/>
    <property type="evidence" value="ECO:0007669"/>
    <property type="project" value="TreeGrafter"/>
</dbReference>
<protein>
    <recommendedName>
        <fullName evidence="4">BRCT domain-containing protein</fullName>
    </recommendedName>
</protein>
<dbReference type="SUPFAM" id="SSF52113">
    <property type="entry name" value="BRCT domain"/>
    <property type="match status" value="1"/>
</dbReference>
<feature type="compositionally biased region" description="Basic and acidic residues" evidence="3">
    <location>
        <begin position="254"/>
        <end position="263"/>
    </location>
</feature>
<feature type="compositionally biased region" description="Polar residues" evidence="3">
    <location>
        <begin position="218"/>
        <end position="237"/>
    </location>
</feature>
<feature type="compositionally biased region" description="Basic residues" evidence="3">
    <location>
        <begin position="264"/>
        <end position="273"/>
    </location>
</feature>
<accession>A0AAD9GWL0</accession>
<reference evidence="5" key="1">
    <citation type="submission" date="2023-08" db="EMBL/GenBank/DDBJ databases">
        <title>Reference Genome Resource for the Citrus Pathogen Phytophthora citrophthora.</title>
        <authorList>
            <person name="Moller H."/>
            <person name="Coetzee B."/>
            <person name="Rose L.J."/>
            <person name="Van Niekerk J.M."/>
        </authorList>
    </citation>
    <scope>NUCLEOTIDE SEQUENCE</scope>
    <source>
        <strain evidence="5">STE-U-9442</strain>
    </source>
</reference>
<feature type="compositionally biased region" description="Low complexity" evidence="3">
    <location>
        <begin position="317"/>
        <end position="326"/>
    </location>
</feature>
<feature type="compositionally biased region" description="Polar residues" evidence="3">
    <location>
        <begin position="301"/>
        <end position="310"/>
    </location>
</feature>
<dbReference type="AlphaFoldDB" id="A0AAD9GWL0"/>
<dbReference type="InterPro" id="IPR039595">
    <property type="entry name" value="TE2IP/Rap1"/>
</dbReference>